<evidence type="ECO:0008006" key="5">
    <source>
        <dbReference type="Google" id="ProtNLM"/>
    </source>
</evidence>
<feature type="signal peptide" evidence="2">
    <location>
        <begin position="1"/>
        <end position="19"/>
    </location>
</feature>
<name>A0A074LRX1_9BACL</name>
<dbReference type="STRING" id="1157490.EL26_02475"/>
<accession>A0A074LRX1</accession>
<feature type="region of interest" description="Disordered" evidence="1">
    <location>
        <begin position="176"/>
        <end position="222"/>
    </location>
</feature>
<evidence type="ECO:0000256" key="1">
    <source>
        <dbReference type="SAM" id="MobiDB-lite"/>
    </source>
</evidence>
<gene>
    <name evidence="3" type="ORF">EL26_02475</name>
</gene>
<feature type="chain" id="PRO_5038903147" description="SAF domain-containing protein" evidence="2">
    <location>
        <begin position="20"/>
        <end position="222"/>
    </location>
</feature>
<evidence type="ECO:0000313" key="4">
    <source>
        <dbReference type="Proteomes" id="UP000027931"/>
    </source>
</evidence>
<evidence type="ECO:0000256" key="2">
    <source>
        <dbReference type="SAM" id="SignalP"/>
    </source>
</evidence>
<dbReference type="OrthoDB" id="2381512at2"/>
<reference evidence="3 4" key="1">
    <citation type="journal article" date="2013" name="Int. J. Syst. Evol. Microbiol.">
        <title>Tumebacillus flagellatus sp. nov., an alpha-amylase/pullulanase-producing bacterium isolated from cassava wastewater.</title>
        <authorList>
            <person name="Wang Q."/>
            <person name="Xie N."/>
            <person name="Qin Y."/>
            <person name="Shen N."/>
            <person name="Zhu J."/>
            <person name="Mi H."/>
            <person name="Huang R."/>
        </authorList>
    </citation>
    <scope>NUCLEOTIDE SEQUENCE [LARGE SCALE GENOMIC DNA]</scope>
    <source>
        <strain evidence="3 4">GST4</strain>
    </source>
</reference>
<dbReference type="eggNOG" id="ENOG5033M80">
    <property type="taxonomic scope" value="Bacteria"/>
</dbReference>
<protein>
    <recommendedName>
        <fullName evidence="5">SAF domain-containing protein</fullName>
    </recommendedName>
</protein>
<dbReference type="RefSeq" id="WP_038084053.1">
    <property type="nucleotide sequence ID" value="NZ_JMIR01000002.1"/>
</dbReference>
<dbReference type="Proteomes" id="UP000027931">
    <property type="component" value="Unassembled WGS sequence"/>
</dbReference>
<dbReference type="AlphaFoldDB" id="A0A074LRX1"/>
<feature type="compositionally biased region" description="Basic and acidic residues" evidence="1">
    <location>
        <begin position="176"/>
        <end position="193"/>
    </location>
</feature>
<keyword evidence="2" id="KW-0732">Signal</keyword>
<proteinExistence type="predicted"/>
<sequence length="222" mass="24885">MKRTLLIVFCVSVGMGALGYTSWSQSTSSTVEAQPAPAMDDQTVKTIEVHGILPLKTKTDLIGESEVIVRGKVKDLLPSRWSNPNWERGQTIRNIVQTDVVVHVNQVYKGTPYDKDIAVRVDKGEVGNTVWKSEDEPDFTKGEDVILFLNQDNSDVARPEETYYVLSGMLQGKFSLDPKHPEDKRFHNDKESIDPASLTDEIPKEEEAYKKRPKPTPAKGDI</sequence>
<evidence type="ECO:0000313" key="3">
    <source>
        <dbReference type="EMBL" id="KEO84896.1"/>
    </source>
</evidence>
<comment type="caution">
    <text evidence="3">The sequence shown here is derived from an EMBL/GenBank/DDBJ whole genome shotgun (WGS) entry which is preliminary data.</text>
</comment>
<organism evidence="3 4">
    <name type="scientific">Tumebacillus flagellatus</name>
    <dbReference type="NCBI Taxonomy" id="1157490"/>
    <lineage>
        <taxon>Bacteria</taxon>
        <taxon>Bacillati</taxon>
        <taxon>Bacillota</taxon>
        <taxon>Bacilli</taxon>
        <taxon>Bacillales</taxon>
        <taxon>Alicyclobacillaceae</taxon>
        <taxon>Tumebacillus</taxon>
    </lineage>
</organism>
<dbReference type="EMBL" id="JMIR01000002">
    <property type="protein sequence ID" value="KEO84896.1"/>
    <property type="molecule type" value="Genomic_DNA"/>
</dbReference>
<keyword evidence="4" id="KW-1185">Reference proteome</keyword>
<feature type="compositionally biased region" description="Basic and acidic residues" evidence="1">
    <location>
        <begin position="201"/>
        <end position="210"/>
    </location>
</feature>